<dbReference type="Proteomes" id="UP000000305">
    <property type="component" value="Unassembled WGS sequence"/>
</dbReference>
<protein>
    <submittedName>
        <fullName evidence="1">Uncharacterized protein</fullName>
    </submittedName>
</protein>
<dbReference type="AlphaFoldDB" id="E9HUL4"/>
<dbReference type="KEGG" id="dpx:DAPPUDRAFT_334074"/>
<sequence>MVKIVPVVYNRGECLPSSLAAHDWHQEFNCQPVVLSKGLHFLLRAHDWHQDYHSQPVVYNRGECLPSSLAAHDWHQEFNCQPVVYYRKDCISFFEPMTGLRIIIVSL</sequence>
<gene>
    <name evidence="1" type="ORF">DAPPUDRAFT_334074</name>
</gene>
<dbReference type="HOGENOM" id="CLU_2212554_0_0_1"/>
<name>E9HUL4_DAPPU</name>
<dbReference type="EMBL" id="GL732813">
    <property type="protein sequence ID" value="EFX64567.1"/>
    <property type="molecule type" value="Genomic_DNA"/>
</dbReference>
<accession>E9HUL4</accession>
<evidence type="ECO:0000313" key="2">
    <source>
        <dbReference type="Proteomes" id="UP000000305"/>
    </source>
</evidence>
<proteinExistence type="predicted"/>
<reference evidence="1 2" key="1">
    <citation type="journal article" date="2011" name="Science">
        <title>The ecoresponsive genome of Daphnia pulex.</title>
        <authorList>
            <person name="Colbourne J.K."/>
            <person name="Pfrender M.E."/>
            <person name="Gilbert D."/>
            <person name="Thomas W.K."/>
            <person name="Tucker A."/>
            <person name="Oakley T.H."/>
            <person name="Tokishita S."/>
            <person name="Aerts A."/>
            <person name="Arnold G.J."/>
            <person name="Basu M.K."/>
            <person name="Bauer D.J."/>
            <person name="Caceres C.E."/>
            <person name="Carmel L."/>
            <person name="Casola C."/>
            <person name="Choi J.H."/>
            <person name="Detter J.C."/>
            <person name="Dong Q."/>
            <person name="Dusheyko S."/>
            <person name="Eads B.D."/>
            <person name="Frohlich T."/>
            <person name="Geiler-Samerotte K.A."/>
            <person name="Gerlach D."/>
            <person name="Hatcher P."/>
            <person name="Jogdeo S."/>
            <person name="Krijgsveld J."/>
            <person name="Kriventseva E.V."/>
            <person name="Kultz D."/>
            <person name="Laforsch C."/>
            <person name="Lindquist E."/>
            <person name="Lopez J."/>
            <person name="Manak J.R."/>
            <person name="Muller J."/>
            <person name="Pangilinan J."/>
            <person name="Patwardhan R.P."/>
            <person name="Pitluck S."/>
            <person name="Pritham E.J."/>
            <person name="Rechtsteiner A."/>
            <person name="Rho M."/>
            <person name="Rogozin I.B."/>
            <person name="Sakarya O."/>
            <person name="Salamov A."/>
            <person name="Schaack S."/>
            <person name="Shapiro H."/>
            <person name="Shiga Y."/>
            <person name="Skalitzky C."/>
            <person name="Smith Z."/>
            <person name="Souvorov A."/>
            <person name="Sung W."/>
            <person name="Tang Z."/>
            <person name="Tsuchiya D."/>
            <person name="Tu H."/>
            <person name="Vos H."/>
            <person name="Wang M."/>
            <person name="Wolf Y.I."/>
            <person name="Yamagata H."/>
            <person name="Yamada T."/>
            <person name="Ye Y."/>
            <person name="Shaw J.R."/>
            <person name="Andrews J."/>
            <person name="Crease T.J."/>
            <person name="Tang H."/>
            <person name="Lucas S.M."/>
            <person name="Robertson H.M."/>
            <person name="Bork P."/>
            <person name="Koonin E.V."/>
            <person name="Zdobnov E.M."/>
            <person name="Grigoriev I.V."/>
            <person name="Lynch M."/>
            <person name="Boore J.L."/>
        </authorList>
    </citation>
    <scope>NUCLEOTIDE SEQUENCE [LARGE SCALE GENOMIC DNA]</scope>
</reference>
<keyword evidence="2" id="KW-1185">Reference proteome</keyword>
<organism evidence="1 2">
    <name type="scientific">Daphnia pulex</name>
    <name type="common">Water flea</name>
    <dbReference type="NCBI Taxonomy" id="6669"/>
    <lineage>
        <taxon>Eukaryota</taxon>
        <taxon>Metazoa</taxon>
        <taxon>Ecdysozoa</taxon>
        <taxon>Arthropoda</taxon>
        <taxon>Crustacea</taxon>
        <taxon>Branchiopoda</taxon>
        <taxon>Diplostraca</taxon>
        <taxon>Cladocera</taxon>
        <taxon>Anomopoda</taxon>
        <taxon>Daphniidae</taxon>
        <taxon>Daphnia</taxon>
    </lineage>
</organism>
<dbReference type="InParanoid" id="E9HUL4"/>
<evidence type="ECO:0000313" key="1">
    <source>
        <dbReference type="EMBL" id="EFX64567.1"/>
    </source>
</evidence>